<protein>
    <submittedName>
        <fullName evidence="1">Uncharacterized protein</fullName>
    </submittedName>
</protein>
<evidence type="ECO:0000313" key="1">
    <source>
        <dbReference type="EMBL" id="JAD35317.1"/>
    </source>
</evidence>
<accession>A0A0A8ZKC3</accession>
<reference evidence="1" key="1">
    <citation type="submission" date="2014-09" db="EMBL/GenBank/DDBJ databases">
        <authorList>
            <person name="Magalhaes I.L.F."/>
            <person name="Oliveira U."/>
            <person name="Santos F.R."/>
            <person name="Vidigal T.H.D.A."/>
            <person name="Brescovit A.D."/>
            <person name="Santos A.J."/>
        </authorList>
    </citation>
    <scope>NUCLEOTIDE SEQUENCE</scope>
    <source>
        <tissue evidence="1">Shoot tissue taken approximately 20 cm above the soil surface</tissue>
    </source>
</reference>
<sequence length="29" mass="3142">MTNLSAADQCSFGTTFLAQLMSSTFHLDC</sequence>
<organism evidence="1">
    <name type="scientific">Arundo donax</name>
    <name type="common">Giant reed</name>
    <name type="synonym">Donax arundinaceus</name>
    <dbReference type="NCBI Taxonomy" id="35708"/>
    <lineage>
        <taxon>Eukaryota</taxon>
        <taxon>Viridiplantae</taxon>
        <taxon>Streptophyta</taxon>
        <taxon>Embryophyta</taxon>
        <taxon>Tracheophyta</taxon>
        <taxon>Spermatophyta</taxon>
        <taxon>Magnoliopsida</taxon>
        <taxon>Liliopsida</taxon>
        <taxon>Poales</taxon>
        <taxon>Poaceae</taxon>
        <taxon>PACMAD clade</taxon>
        <taxon>Arundinoideae</taxon>
        <taxon>Arundineae</taxon>
        <taxon>Arundo</taxon>
    </lineage>
</organism>
<dbReference type="AlphaFoldDB" id="A0A0A8ZKC3"/>
<dbReference type="EMBL" id="GBRH01262578">
    <property type="protein sequence ID" value="JAD35317.1"/>
    <property type="molecule type" value="Transcribed_RNA"/>
</dbReference>
<proteinExistence type="predicted"/>
<reference evidence="1" key="2">
    <citation type="journal article" date="2015" name="Data Brief">
        <title>Shoot transcriptome of the giant reed, Arundo donax.</title>
        <authorList>
            <person name="Barrero R.A."/>
            <person name="Guerrero F.D."/>
            <person name="Moolhuijzen P."/>
            <person name="Goolsby J.A."/>
            <person name="Tidwell J."/>
            <person name="Bellgard S.E."/>
            <person name="Bellgard M.I."/>
        </authorList>
    </citation>
    <scope>NUCLEOTIDE SEQUENCE</scope>
    <source>
        <tissue evidence="1">Shoot tissue taken approximately 20 cm above the soil surface</tissue>
    </source>
</reference>
<name>A0A0A8ZKC3_ARUDO</name>